<gene>
    <name evidence="1" type="ORF">SAMN06296427_1142</name>
</gene>
<evidence type="ECO:0008006" key="3">
    <source>
        <dbReference type="Google" id="ProtNLM"/>
    </source>
</evidence>
<keyword evidence="2" id="KW-1185">Reference proteome</keyword>
<proteinExistence type="predicted"/>
<reference evidence="1 2" key="1">
    <citation type="submission" date="2017-04" db="EMBL/GenBank/DDBJ databases">
        <authorList>
            <person name="Afonso C.L."/>
            <person name="Miller P.J."/>
            <person name="Scott M.A."/>
            <person name="Spackman E."/>
            <person name="Goraichik I."/>
            <person name="Dimitrov K.M."/>
            <person name="Suarez D.L."/>
            <person name="Swayne D.E."/>
        </authorList>
    </citation>
    <scope>NUCLEOTIDE SEQUENCE [LARGE SCALE GENOMIC DNA]</scope>
    <source>
        <strain evidence="1 2">CGMCC 1.12708</strain>
    </source>
</reference>
<evidence type="ECO:0000313" key="2">
    <source>
        <dbReference type="Proteomes" id="UP000192393"/>
    </source>
</evidence>
<dbReference type="EMBL" id="FWXS01000014">
    <property type="protein sequence ID" value="SMC91434.1"/>
    <property type="molecule type" value="Genomic_DNA"/>
</dbReference>
<accession>A0A1W2D308</accession>
<evidence type="ECO:0000313" key="1">
    <source>
        <dbReference type="EMBL" id="SMC91434.1"/>
    </source>
</evidence>
<dbReference type="OrthoDB" id="982229at2"/>
<dbReference type="Proteomes" id="UP000192393">
    <property type="component" value="Unassembled WGS sequence"/>
</dbReference>
<dbReference type="AlphaFoldDB" id="A0A1W2D308"/>
<sequence length="149" mass="17126">MKKIIGIFILGYLFFPASCNKDEGKKPEKKQSSFKEIYEFSEMALLMEDMYSDMEKIRPNVIENKNIGALPPNLIKIHTAKMTNTFERTFEFERFANLLIETQKQLYDSKSNVKKVDLYNNVVNACLVCHKSPVGCDGPIPRIQGLLIK</sequence>
<dbReference type="RefSeq" id="WP_084019059.1">
    <property type="nucleotide sequence ID" value="NZ_FWXS01000014.1"/>
</dbReference>
<protein>
    <recommendedName>
        <fullName evidence="3">Cytochrome C</fullName>
    </recommendedName>
</protein>
<name>A0A1W2D308_9FLAO</name>
<organism evidence="1 2">
    <name type="scientific">Moheibacter sediminis</name>
    <dbReference type="NCBI Taxonomy" id="1434700"/>
    <lineage>
        <taxon>Bacteria</taxon>
        <taxon>Pseudomonadati</taxon>
        <taxon>Bacteroidota</taxon>
        <taxon>Flavobacteriia</taxon>
        <taxon>Flavobacteriales</taxon>
        <taxon>Weeksellaceae</taxon>
        <taxon>Moheibacter</taxon>
    </lineage>
</organism>